<dbReference type="InterPro" id="IPR007047">
    <property type="entry name" value="Flp_Fap"/>
</dbReference>
<sequence>MQSFMKAFFRDERGVSAMEYAVLAGIVVIALGAMAATFNTNIGAMFTNLFTNVTTSQNKA</sequence>
<name>A0A370N632_9BURK</name>
<gene>
    <name evidence="1" type="ORF">DLM46_19565</name>
</gene>
<organism evidence="1 2">
    <name type="scientific">Paraburkholderia lacunae</name>
    <dbReference type="NCBI Taxonomy" id="2211104"/>
    <lineage>
        <taxon>Bacteria</taxon>
        <taxon>Pseudomonadati</taxon>
        <taxon>Pseudomonadota</taxon>
        <taxon>Betaproteobacteria</taxon>
        <taxon>Burkholderiales</taxon>
        <taxon>Burkholderiaceae</taxon>
        <taxon>Paraburkholderia</taxon>
    </lineage>
</organism>
<dbReference type="RefSeq" id="WP_115102772.1">
    <property type="nucleotide sequence ID" value="NZ_QHKS01000012.1"/>
</dbReference>
<keyword evidence="2" id="KW-1185">Reference proteome</keyword>
<reference evidence="2" key="1">
    <citation type="submission" date="2018-05" db="EMBL/GenBank/DDBJ databases">
        <authorList>
            <person name="Feng T."/>
        </authorList>
    </citation>
    <scope>NUCLEOTIDE SEQUENCE [LARGE SCALE GENOMIC DNA]</scope>
    <source>
        <strain evidence="2">S27</strain>
    </source>
</reference>
<dbReference type="Pfam" id="PF04964">
    <property type="entry name" value="Flp_Fap"/>
    <property type="match status" value="1"/>
</dbReference>
<proteinExistence type="predicted"/>
<evidence type="ECO:0000313" key="1">
    <source>
        <dbReference type="EMBL" id="RDK01015.1"/>
    </source>
</evidence>
<comment type="caution">
    <text evidence="1">The sequence shown here is derived from an EMBL/GenBank/DDBJ whole genome shotgun (WGS) entry which is preliminary data.</text>
</comment>
<evidence type="ECO:0000313" key="2">
    <source>
        <dbReference type="Proteomes" id="UP000254875"/>
    </source>
</evidence>
<dbReference type="OrthoDB" id="5325135at2"/>
<accession>A0A370N632</accession>
<dbReference type="AlphaFoldDB" id="A0A370N632"/>
<dbReference type="Proteomes" id="UP000254875">
    <property type="component" value="Unassembled WGS sequence"/>
</dbReference>
<protein>
    <submittedName>
        <fullName evidence="1">Flp family type IVb pilin</fullName>
    </submittedName>
</protein>
<dbReference type="EMBL" id="QHKS01000012">
    <property type="protein sequence ID" value="RDK01015.1"/>
    <property type="molecule type" value="Genomic_DNA"/>
</dbReference>